<dbReference type="PANTHER" id="PTHR31195">
    <property type="entry name" value="GEO02494P1"/>
    <property type="match status" value="1"/>
</dbReference>
<dbReference type="EMBL" id="GEZM01062198">
    <property type="protein sequence ID" value="JAV69959.1"/>
    <property type="molecule type" value="Transcribed_RNA"/>
</dbReference>
<dbReference type="InParanoid" id="A0A1Y1L8D9"/>
<accession>A0A1Y1L8D9</accession>
<feature type="domain" description="DUF4604" evidence="2">
    <location>
        <begin position="4"/>
        <end position="137"/>
    </location>
</feature>
<dbReference type="EMBL" id="VVIM01000007">
    <property type="protein sequence ID" value="KAB0796924.1"/>
    <property type="molecule type" value="Genomic_DNA"/>
</dbReference>
<reference evidence="3" key="1">
    <citation type="journal article" date="2016" name="Sci. Rep.">
        <title>Molecular characterization of firefly nuptial gifts: a multi-omics approach sheds light on postcopulatory sexual selection.</title>
        <authorList>
            <person name="Al-Wathiqui N."/>
            <person name="Fallon T.R."/>
            <person name="South A."/>
            <person name="Weng J.K."/>
            <person name="Lewis S.M."/>
        </authorList>
    </citation>
    <scope>NUCLEOTIDE SEQUENCE</scope>
</reference>
<protein>
    <recommendedName>
        <fullName evidence="2">DUF4604 domain-containing protein</fullName>
    </recommendedName>
</protein>
<evidence type="ECO:0000313" key="5">
    <source>
        <dbReference type="Proteomes" id="UP000327044"/>
    </source>
</evidence>
<organism evidence="3">
    <name type="scientific">Photinus pyralis</name>
    <name type="common">Common eastern firefly</name>
    <name type="synonym">Lampyris pyralis</name>
    <dbReference type="NCBI Taxonomy" id="7054"/>
    <lineage>
        <taxon>Eukaryota</taxon>
        <taxon>Metazoa</taxon>
        <taxon>Ecdysozoa</taxon>
        <taxon>Arthropoda</taxon>
        <taxon>Hexapoda</taxon>
        <taxon>Insecta</taxon>
        <taxon>Pterygota</taxon>
        <taxon>Neoptera</taxon>
        <taxon>Endopterygota</taxon>
        <taxon>Coleoptera</taxon>
        <taxon>Polyphaga</taxon>
        <taxon>Elateriformia</taxon>
        <taxon>Elateroidea</taxon>
        <taxon>Lampyridae</taxon>
        <taxon>Lampyrinae</taxon>
        <taxon>Photinus</taxon>
    </lineage>
</organism>
<dbReference type="InterPro" id="IPR040219">
    <property type="entry name" value="KIAA1143-like"/>
</dbReference>
<dbReference type="OrthoDB" id="10043580at2759"/>
<dbReference type="FunCoup" id="A0A1Y1L8D9">
    <property type="interactions" value="1558"/>
</dbReference>
<keyword evidence="5" id="KW-1185">Reference proteome</keyword>
<dbReference type="Pfam" id="PF15377">
    <property type="entry name" value="DUF4604"/>
    <property type="match status" value="1"/>
</dbReference>
<evidence type="ECO:0000313" key="4">
    <source>
        <dbReference type="EMBL" id="KAB0796924.1"/>
    </source>
</evidence>
<dbReference type="AlphaFoldDB" id="A0A1Y1L8D9"/>
<feature type="region of interest" description="Disordered" evidence="1">
    <location>
        <begin position="24"/>
        <end position="140"/>
    </location>
</feature>
<sequence length="140" mass="15811">MSKRNITFTKPEEPNFLKRIKEQVGYKEGPTVNTKREALDRATEEDFEDTSEEQPTVVVLRPGDLSAEEATQAAEELKKQAEETPADLNIPVVFKRPSKAKTAQSQKSSKRSSSGEDLDEKTKKRKGKTLLSFDDEEHDD</sequence>
<name>A0A1Y1L8D9_PHOPY</name>
<dbReference type="PANTHER" id="PTHR31195:SF2">
    <property type="entry name" value="GEO02494P1"/>
    <property type="match status" value="1"/>
</dbReference>
<reference evidence="4" key="3">
    <citation type="submission" date="2019-08" db="EMBL/GenBank/DDBJ databases">
        <authorList>
            <consortium name="Photinus pyralis genome working group"/>
            <person name="Fallon T.R."/>
            <person name="Sander Lower S.E."/>
            <person name="Weng J.-K."/>
        </authorList>
    </citation>
    <scope>NUCLEOTIDE SEQUENCE</scope>
    <source>
        <strain evidence="4">1611_PpyrPB1</strain>
        <tissue evidence="4">Whole body</tissue>
    </source>
</reference>
<evidence type="ECO:0000259" key="2">
    <source>
        <dbReference type="Pfam" id="PF15377"/>
    </source>
</evidence>
<gene>
    <name evidence="4" type="ORF">PPYR_10985</name>
</gene>
<dbReference type="InterPro" id="IPR027911">
    <property type="entry name" value="DUF4604"/>
</dbReference>
<evidence type="ECO:0000256" key="1">
    <source>
        <dbReference type="SAM" id="MobiDB-lite"/>
    </source>
</evidence>
<reference evidence="4 5" key="2">
    <citation type="journal article" date="2018" name="Elife">
        <title>Firefly genomes illuminate parallel origins of bioluminescence in beetles.</title>
        <authorList>
            <person name="Fallon T.R."/>
            <person name="Lower S.E."/>
            <person name="Chang C.H."/>
            <person name="Bessho-Uehara M."/>
            <person name="Martin G.J."/>
            <person name="Bewick A.J."/>
            <person name="Behringer M."/>
            <person name="Debat H.J."/>
            <person name="Wong I."/>
            <person name="Day J.C."/>
            <person name="Suvorov A."/>
            <person name="Silva C.J."/>
            <person name="Stanger-Hall K.F."/>
            <person name="Hall D.W."/>
            <person name="Schmitz R.J."/>
            <person name="Nelson D.R."/>
            <person name="Lewis S.M."/>
            <person name="Shigenobu S."/>
            <person name="Bybee S.M."/>
            <person name="Larracuente A.M."/>
            <person name="Oba Y."/>
            <person name="Weng J.K."/>
        </authorList>
    </citation>
    <scope>NUCLEOTIDE SEQUENCE [LARGE SCALE GENOMIC DNA]</scope>
    <source>
        <strain evidence="4">1611_PpyrPB1</strain>
        <tissue evidence="4">Whole body</tissue>
    </source>
</reference>
<feature type="compositionally biased region" description="Basic and acidic residues" evidence="1">
    <location>
        <begin position="34"/>
        <end position="44"/>
    </location>
</feature>
<evidence type="ECO:0000313" key="3">
    <source>
        <dbReference type="EMBL" id="JAV69959.1"/>
    </source>
</evidence>
<proteinExistence type="predicted"/>
<dbReference type="Proteomes" id="UP000327044">
    <property type="component" value="Unassembled WGS sequence"/>
</dbReference>